<dbReference type="GeneID" id="303673051"/>
<dbReference type="KEGG" id="cil:EG358_05020"/>
<evidence type="ECO:0000313" key="3">
    <source>
        <dbReference type="Proteomes" id="UP000185725"/>
    </source>
</evidence>
<proteinExistence type="predicted"/>
<dbReference type="OrthoDB" id="1118238at2"/>
<dbReference type="PANTHER" id="PTHR43265">
    <property type="entry name" value="ESTERASE ESTD"/>
    <property type="match status" value="1"/>
</dbReference>
<keyword evidence="3" id="KW-1185">Reference proteome</keyword>
<dbReference type="Gene3D" id="3.40.50.1820">
    <property type="entry name" value="alpha/beta hydrolase"/>
    <property type="match status" value="1"/>
</dbReference>
<reference evidence="2 4" key="2">
    <citation type="submission" date="2018-06" db="EMBL/GenBank/DDBJ databases">
        <authorList>
            <consortium name="Pathogen Informatics"/>
            <person name="Doyle S."/>
        </authorList>
    </citation>
    <scope>NUCLEOTIDE SEQUENCE [LARGE SCALE GENOMIC DNA]</scope>
    <source>
        <strain evidence="2 4">NCTC13560</strain>
    </source>
</reference>
<protein>
    <submittedName>
        <fullName evidence="2">PGAP1-like protein</fullName>
    </submittedName>
</protein>
<reference evidence="1 3" key="1">
    <citation type="submission" date="2017-01" db="EMBL/GenBank/DDBJ databases">
        <authorList>
            <person name="Varghese N."/>
            <person name="Submissions S."/>
        </authorList>
    </citation>
    <scope>NUCLEOTIDE SEQUENCE [LARGE SCALE GENOMIC DNA]</scope>
    <source>
        <strain evidence="1 3">ATCC 27950</strain>
    </source>
</reference>
<dbReference type="InterPro" id="IPR029058">
    <property type="entry name" value="AB_hydrolase_fold"/>
</dbReference>
<dbReference type="EMBL" id="UFVS01000001">
    <property type="protein sequence ID" value="SUX42849.1"/>
    <property type="molecule type" value="Genomic_DNA"/>
</dbReference>
<evidence type="ECO:0000313" key="2">
    <source>
        <dbReference type="EMBL" id="SUX42849.1"/>
    </source>
</evidence>
<dbReference type="PANTHER" id="PTHR43265:SF1">
    <property type="entry name" value="ESTERASE ESTD"/>
    <property type="match status" value="1"/>
</dbReference>
<sequence>MKINIWKVFSVLFFILINHLNAQKLIKKYEIDSLTYLHKSFQIKKNTINFLEIENDTSTKKKDLIIFLQGSNPSPLISEDDNGKFLLMPFNLKEFCNDNIFIIIAKPKISLYKHFQDLDDNFQEDNEKILFDYMRLNTLQNLTQEVNIIIKKYSYDKRINNIYVIGHSQGGRVAMNINKKKIKKIAVLSVNLLGRFEESITNLRYEEISKQDSLISNKVEKEYVSYKRLKNNNDFKNTYNDLSLESYKSFTFPSTFNQIKKNKTSTLIAYGTNDIGVCFTNDLMRLELLARNKKNYYFKTYSLLDHNFNKLNLKTKSKDNYWQKVLEDTIVWLKKT</sequence>
<dbReference type="Proteomes" id="UP000185725">
    <property type="component" value="Unassembled WGS sequence"/>
</dbReference>
<dbReference type="InterPro" id="IPR053145">
    <property type="entry name" value="AB_hydrolase_Est10"/>
</dbReference>
<organism evidence="2 4">
    <name type="scientific">Chryseobacterium indoltheticum</name>
    <dbReference type="NCBI Taxonomy" id="254"/>
    <lineage>
        <taxon>Bacteria</taxon>
        <taxon>Pseudomonadati</taxon>
        <taxon>Bacteroidota</taxon>
        <taxon>Flavobacteriia</taxon>
        <taxon>Flavobacteriales</taxon>
        <taxon>Weeksellaceae</taxon>
        <taxon>Chryseobacterium group</taxon>
        <taxon>Chryseobacterium</taxon>
    </lineage>
</organism>
<dbReference type="AlphaFoldDB" id="A0A381F8E3"/>
<name>A0A381F8E3_9FLAO</name>
<dbReference type="SUPFAM" id="SSF53474">
    <property type="entry name" value="alpha/beta-Hydrolases"/>
    <property type="match status" value="1"/>
</dbReference>
<evidence type="ECO:0000313" key="4">
    <source>
        <dbReference type="Proteomes" id="UP000255231"/>
    </source>
</evidence>
<dbReference type="Proteomes" id="UP000255231">
    <property type="component" value="Unassembled WGS sequence"/>
</dbReference>
<gene>
    <name evidence="2" type="ORF">NCTC13560_01608</name>
    <name evidence="1" type="ORF">SAMN05421682_101478</name>
</gene>
<accession>A0A381F8E3</accession>
<dbReference type="EMBL" id="FTMF01000001">
    <property type="protein sequence ID" value="SIP95851.1"/>
    <property type="molecule type" value="Genomic_DNA"/>
</dbReference>
<dbReference type="RefSeq" id="WP_076558003.1">
    <property type="nucleotide sequence ID" value="NZ_CP033929.1"/>
</dbReference>
<dbReference type="GO" id="GO:0052689">
    <property type="term" value="F:carboxylic ester hydrolase activity"/>
    <property type="evidence" value="ECO:0007669"/>
    <property type="project" value="TreeGrafter"/>
</dbReference>
<evidence type="ECO:0000313" key="1">
    <source>
        <dbReference type="EMBL" id="SIP95851.1"/>
    </source>
</evidence>